<accession>A0A6J4NQG4</accession>
<dbReference type="EMBL" id="CADCUU010000073">
    <property type="protein sequence ID" value="CAA9391958.1"/>
    <property type="molecule type" value="Genomic_DNA"/>
</dbReference>
<proteinExistence type="predicted"/>
<feature type="non-terminal residue" evidence="2">
    <location>
        <position position="235"/>
    </location>
</feature>
<protein>
    <submittedName>
        <fullName evidence="2">Uncharacterized protein</fullName>
    </submittedName>
</protein>
<feature type="region of interest" description="Disordered" evidence="1">
    <location>
        <begin position="1"/>
        <end position="156"/>
    </location>
</feature>
<feature type="compositionally biased region" description="Gly residues" evidence="1">
    <location>
        <begin position="75"/>
        <end position="84"/>
    </location>
</feature>
<evidence type="ECO:0000256" key="1">
    <source>
        <dbReference type="SAM" id="MobiDB-lite"/>
    </source>
</evidence>
<dbReference type="AlphaFoldDB" id="A0A6J4NQG4"/>
<feature type="compositionally biased region" description="Basic and acidic residues" evidence="1">
    <location>
        <begin position="20"/>
        <end position="31"/>
    </location>
</feature>
<feature type="compositionally biased region" description="Basic residues" evidence="1">
    <location>
        <begin position="85"/>
        <end position="106"/>
    </location>
</feature>
<name>A0A6J4NQG4_9RHOB</name>
<evidence type="ECO:0000313" key="2">
    <source>
        <dbReference type="EMBL" id="CAA9391958.1"/>
    </source>
</evidence>
<reference evidence="2" key="1">
    <citation type="submission" date="2020-02" db="EMBL/GenBank/DDBJ databases">
        <authorList>
            <person name="Meier V. D."/>
        </authorList>
    </citation>
    <scope>NUCLEOTIDE SEQUENCE</scope>
    <source>
        <strain evidence="2">AVDCRST_MAG15</strain>
    </source>
</reference>
<gene>
    <name evidence="2" type="ORF">AVDCRST_MAG15-491</name>
</gene>
<feature type="non-terminal residue" evidence="2">
    <location>
        <position position="1"/>
    </location>
</feature>
<feature type="compositionally biased region" description="Pro residues" evidence="1">
    <location>
        <begin position="1"/>
        <end position="10"/>
    </location>
</feature>
<sequence>GRPLLPPRRCTPPRGRGGVHPREPSADRDPGNRSPPSPRGTAKRPVPPRSARGYALLGPCLAGGHGARAPPCGQAGDGSRQGRGGNRRGLRPRCPRRPARRGRGRAGHRDGPASGGGDPAERRGERASGAGRPSATTQASCLGSGEPARNPGLLRRPRRRRLLQRGCRRVRNGLLRRRTGRPWARYANPHRRYRPPLPAARPAGAAGLLPRPRCGRLAVGPLARGLGLPLEADPL</sequence>
<organism evidence="2">
    <name type="scientific">uncultured Rubellimicrobium sp</name>
    <dbReference type="NCBI Taxonomy" id="543078"/>
    <lineage>
        <taxon>Bacteria</taxon>
        <taxon>Pseudomonadati</taxon>
        <taxon>Pseudomonadota</taxon>
        <taxon>Alphaproteobacteria</taxon>
        <taxon>Rhodobacterales</taxon>
        <taxon>Roseobacteraceae</taxon>
        <taxon>Rubellimicrobium</taxon>
        <taxon>environmental samples</taxon>
    </lineage>
</organism>